<dbReference type="SUPFAM" id="SSF54909">
    <property type="entry name" value="Dimeric alpha+beta barrel"/>
    <property type="match status" value="1"/>
</dbReference>
<keyword evidence="4" id="KW-1185">Reference proteome</keyword>
<protein>
    <recommendedName>
        <fullName evidence="2">YCII-related domain-containing protein</fullName>
    </recommendedName>
</protein>
<dbReference type="EMBL" id="SJSN01000012">
    <property type="protein sequence ID" value="TCD05928.1"/>
    <property type="molecule type" value="Genomic_DNA"/>
</dbReference>
<dbReference type="PANTHER" id="PTHR37828:SF1">
    <property type="entry name" value="YCII-RELATED DOMAIN-CONTAINING PROTEIN"/>
    <property type="match status" value="1"/>
</dbReference>
<dbReference type="InterPro" id="IPR005545">
    <property type="entry name" value="YCII"/>
</dbReference>
<evidence type="ECO:0000259" key="2">
    <source>
        <dbReference type="Pfam" id="PF03795"/>
    </source>
</evidence>
<name>A0A4R0NZ27_9SPHI</name>
<evidence type="ECO:0000256" key="1">
    <source>
        <dbReference type="ARBA" id="ARBA00007689"/>
    </source>
</evidence>
<dbReference type="Gene3D" id="3.30.70.1060">
    <property type="entry name" value="Dimeric alpha+beta barrel"/>
    <property type="match status" value="1"/>
</dbReference>
<feature type="domain" description="YCII-related" evidence="2">
    <location>
        <begin position="1"/>
        <end position="85"/>
    </location>
</feature>
<dbReference type="AlphaFoldDB" id="A0A4R0NZ27"/>
<dbReference type="OrthoDB" id="9797014at2"/>
<dbReference type="Proteomes" id="UP000291485">
    <property type="component" value="Unassembled WGS sequence"/>
</dbReference>
<accession>A0A4R0NZ27</accession>
<organism evidence="3 4">
    <name type="scientific">Pedobacter frigidisoli</name>
    <dbReference type="NCBI Taxonomy" id="2530455"/>
    <lineage>
        <taxon>Bacteria</taxon>
        <taxon>Pseudomonadati</taxon>
        <taxon>Bacteroidota</taxon>
        <taxon>Sphingobacteriia</taxon>
        <taxon>Sphingobacteriales</taxon>
        <taxon>Sphingobacteriaceae</taxon>
        <taxon>Pedobacter</taxon>
    </lineage>
</organism>
<dbReference type="InterPro" id="IPR011008">
    <property type="entry name" value="Dimeric_a/b-barrel"/>
</dbReference>
<dbReference type="RefSeq" id="WP_131560582.1">
    <property type="nucleotide sequence ID" value="NZ_SJSN01000012.1"/>
</dbReference>
<dbReference type="PANTHER" id="PTHR37828">
    <property type="entry name" value="GSR2449 PROTEIN"/>
    <property type="match status" value="1"/>
</dbReference>
<reference evidence="3 4" key="1">
    <citation type="submission" date="2019-02" db="EMBL/GenBank/DDBJ databases">
        <title>Pedobacter sp. RP-3-11 sp. nov., isolated from Arctic soil.</title>
        <authorList>
            <person name="Dahal R.H."/>
        </authorList>
    </citation>
    <scope>NUCLEOTIDE SEQUENCE [LARGE SCALE GENOMIC DNA]</scope>
    <source>
        <strain evidence="3 4">RP-3-11</strain>
    </source>
</reference>
<evidence type="ECO:0000313" key="3">
    <source>
        <dbReference type="EMBL" id="TCD05928.1"/>
    </source>
</evidence>
<sequence length="109" mass="12640">MKYFIATYTHPNEEGWKDYLTAHIKYLEQLVEDEKLVASGPLLNTPVKSAMLIIKVENVEEAQYIVAQDPFTIQGLVGESTLLEWDPFFGKYQTFKHKMLLTLQKLFRG</sequence>
<evidence type="ECO:0000313" key="4">
    <source>
        <dbReference type="Proteomes" id="UP000291485"/>
    </source>
</evidence>
<gene>
    <name evidence="3" type="ORF">EZ449_15845</name>
</gene>
<comment type="caution">
    <text evidence="3">The sequence shown here is derived from an EMBL/GenBank/DDBJ whole genome shotgun (WGS) entry which is preliminary data.</text>
</comment>
<comment type="similarity">
    <text evidence="1">Belongs to the YciI family.</text>
</comment>
<proteinExistence type="inferred from homology"/>
<dbReference type="Pfam" id="PF03795">
    <property type="entry name" value="YCII"/>
    <property type="match status" value="1"/>
</dbReference>